<keyword evidence="8" id="KW-1185">Reference proteome</keyword>
<accession>A0A1H7I4N2</accession>
<dbReference type="PROSITE" id="PS51077">
    <property type="entry name" value="HTH_ICLR"/>
    <property type="match status" value="1"/>
</dbReference>
<keyword evidence="2 7" id="KW-0238">DNA-binding</keyword>
<dbReference type="InterPro" id="IPR005471">
    <property type="entry name" value="Tscrpt_reg_IclR_N"/>
</dbReference>
<protein>
    <submittedName>
        <fullName evidence="7">DNA-binding transcriptional regulator, IclR family</fullName>
    </submittedName>
</protein>
<feature type="domain" description="IclR-ED" evidence="6">
    <location>
        <begin position="97"/>
        <end position="280"/>
    </location>
</feature>
<dbReference type="PROSITE" id="PS51078">
    <property type="entry name" value="ICLR_ED"/>
    <property type="match status" value="1"/>
</dbReference>
<reference evidence="8" key="1">
    <citation type="submission" date="2016-10" db="EMBL/GenBank/DDBJ databases">
        <authorList>
            <person name="Varghese N."/>
            <person name="Submissions S."/>
        </authorList>
    </citation>
    <scope>NUCLEOTIDE SEQUENCE [LARGE SCALE GENOMIC DNA]</scope>
    <source>
        <strain evidence="8">DSM 44675</strain>
    </source>
</reference>
<dbReference type="InterPro" id="IPR029016">
    <property type="entry name" value="GAF-like_dom_sf"/>
</dbReference>
<feature type="compositionally biased region" description="Polar residues" evidence="4">
    <location>
        <begin position="1"/>
        <end position="24"/>
    </location>
</feature>
<feature type="region of interest" description="Disordered" evidence="4">
    <location>
        <begin position="1"/>
        <end position="37"/>
    </location>
</feature>
<dbReference type="InterPro" id="IPR036388">
    <property type="entry name" value="WH-like_DNA-bd_sf"/>
</dbReference>
<dbReference type="Proteomes" id="UP000198677">
    <property type="component" value="Unassembled WGS sequence"/>
</dbReference>
<keyword evidence="3" id="KW-0804">Transcription</keyword>
<organism evidence="7 8">
    <name type="scientific">Rhodococcus maanshanensis</name>
    <dbReference type="NCBI Taxonomy" id="183556"/>
    <lineage>
        <taxon>Bacteria</taxon>
        <taxon>Bacillati</taxon>
        <taxon>Actinomycetota</taxon>
        <taxon>Actinomycetes</taxon>
        <taxon>Mycobacteriales</taxon>
        <taxon>Nocardiaceae</taxon>
        <taxon>Rhodococcus</taxon>
    </lineage>
</organism>
<evidence type="ECO:0000256" key="2">
    <source>
        <dbReference type="ARBA" id="ARBA00023125"/>
    </source>
</evidence>
<dbReference type="AlphaFoldDB" id="A0A1H7I4N2"/>
<evidence type="ECO:0000256" key="3">
    <source>
        <dbReference type="ARBA" id="ARBA00023163"/>
    </source>
</evidence>
<dbReference type="SMART" id="SM00346">
    <property type="entry name" value="HTH_ICLR"/>
    <property type="match status" value="1"/>
</dbReference>
<dbReference type="InterPro" id="IPR036390">
    <property type="entry name" value="WH_DNA-bd_sf"/>
</dbReference>
<dbReference type="Gene3D" id="1.10.10.10">
    <property type="entry name" value="Winged helix-like DNA-binding domain superfamily/Winged helix DNA-binding domain"/>
    <property type="match status" value="1"/>
</dbReference>
<dbReference type="PANTHER" id="PTHR30136:SF35">
    <property type="entry name" value="HTH-TYPE TRANSCRIPTIONAL REGULATOR RV1719"/>
    <property type="match status" value="1"/>
</dbReference>
<dbReference type="Pfam" id="PF01614">
    <property type="entry name" value="IclR_C"/>
    <property type="match status" value="1"/>
</dbReference>
<dbReference type="GO" id="GO:0003677">
    <property type="term" value="F:DNA binding"/>
    <property type="evidence" value="ECO:0007669"/>
    <property type="project" value="UniProtKB-KW"/>
</dbReference>
<sequence>MTIPSTATSARPTGTARSGTSIQLITGRDHPDPDSSTSVAKALALLSSFTPHHPTMGVSEIARRAQLPKSTAHRLLAVLVDWEMVTKRGTEYSPGARLNELGALTKHPDTQELRRVALPHLLDLYEMTHETVNLCVLAGEDALYVDKIHGHNGVNSPACIGARLPAANTAIGKALLAFSSTDVLARVSNNLRPATSSSIASPTQLARELTMIQRSGIAYDRQEIRPGLTCIAAPVRSWSGAVIAAVSISGPVHRFRPANAVPAIRAVAAGVAKLAQEMSWQQHISV</sequence>
<dbReference type="SUPFAM" id="SSF46785">
    <property type="entry name" value="Winged helix' DNA-binding domain"/>
    <property type="match status" value="1"/>
</dbReference>
<dbReference type="GO" id="GO:0045892">
    <property type="term" value="P:negative regulation of DNA-templated transcription"/>
    <property type="evidence" value="ECO:0007669"/>
    <property type="project" value="TreeGrafter"/>
</dbReference>
<name>A0A1H7I4N2_9NOCA</name>
<evidence type="ECO:0000256" key="1">
    <source>
        <dbReference type="ARBA" id="ARBA00023015"/>
    </source>
</evidence>
<feature type="domain" description="HTH iclR-type" evidence="5">
    <location>
        <begin position="36"/>
        <end position="96"/>
    </location>
</feature>
<dbReference type="RefSeq" id="WP_083576643.1">
    <property type="nucleotide sequence ID" value="NZ_FOAW01000002.1"/>
</dbReference>
<keyword evidence="1" id="KW-0805">Transcription regulation</keyword>
<dbReference type="InterPro" id="IPR050707">
    <property type="entry name" value="HTH_MetabolicPath_Reg"/>
</dbReference>
<evidence type="ECO:0000313" key="7">
    <source>
        <dbReference type="EMBL" id="SEK56727.1"/>
    </source>
</evidence>
<evidence type="ECO:0000313" key="8">
    <source>
        <dbReference type="Proteomes" id="UP000198677"/>
    </source>
</evidence>
<dbReference type="InterPro" id="IPR014757">
    <property type="entry name" value="Tscrpt_reg_IclR_C"/>
</dbReference>
<dbReference type="SUPFAM" id="SSF55781">
    <property type="entry name" value="GAF domain-like"/>
    <property type="match status" value="1"/>
</dbReference>
<evidence type="ECO:0000259" key="5">
    <source>
        <dbReference type="PROSITE" id="PS51077"/>
    </source>
</evidence>
<dbReference type="Gene3D" id="3.30.450.40">
    <property type="match status" value="1"/>
</dbReference>
<evidence type="ECO:0000256" key="4">
    <source>
        <dbReference type="SAM" id="MobiDB-lite"/>
    </source>
</evidence>
<evidence type="ECO:0000259" key="6">
    <source>
        <dbReference type="PROSITE" id="PS51078"/>
    </source>
</evidence>
<proteinExistence type="predicted"/>
<dbReference type="EMBL" id="FOAW01000002">
    <property type="protein sequence ID" value="SEK56727.1"/>
    <property type="molecule type" value="Genomic_DNA"/>
</dbReference>
<gene>
    <name evidence="7" type="ORF">SAMN05444583_102305</name>
</gene>
<dbReference type="Pfam" id="PF09339">
    <property type="entry name" value="HTH_IclR"/>
    <property type="match status" value="1"/>
</dbReference>
<dbReference type="PANTHER" id="PTHR30136">
    <property type="entry name" value="HELIX-TURN-HELIX TRANSCRIPTIONAL REGULATOR, ICLR FAMILY"/>
    <property type="match status" value="1"/>
</dbReference>
<dbReference type="GO" id="GO:0003700">
    <property type="term" value="F:DNA-binding transcription factor activity"/>
    <property type="evidence" value="ECO:0007669"/>
    <property type="project" value="TreeGrafter"/>
</dbReference>
<dbReference type="OrthoDB" id="60629at2"/>